<dbReference type="STRING" id="1664694.A0A0N0NSC4"/>
<feature type="region of interest" description="Disordered" evidence="1">
    <location>
        <begin position="515"/>
        <end position="574"/>
    </location>
</feature>
<feature type="region of interest" description="Disordered" evidence="1">
    <location>
        <begin position="388"/>
        <end position="417"/>
    </location>
</feature>
<proteinExistence type="predicted"/>
<feature type="compositionally biased region" description="Basic and acidic residues" evidence="1">
    <location>
        <begin position="388"/>
        <end position="398"/>
    </location>
</feature>
<dbReference type="EMBL" id="LFJN01000001">
    <property type="protein sequence ID" value="KPI46091.1"/>
    <property type="molecule type" value="Genomic_DNA"/>
</dbReference>
<comment type="caution">
    <text evidence="3">The sequence shown here is derived from an EMBL/GenBank/DDBJ whole genome shotgun (WGS) entry which is preliminary data.</text>
</comment>
<feature type="compositionally biased region" description="Low complexity" evidence="1">
    <location>
        <begin position="400"/>
        <end position="415"/>
    </location>
</feature>
<name>A0A0N0NSC4_9EURO</name>
<feature type="transmembrane region" description="Helical" evidence="2">
    <location>
        <begin position="593"/>
        <end position="613"/>
    </location>
</feature>
<keyword evidence="2" id="KW-0472">Membrane</keyword>
<evidence type="ECO:0000256" key="1">
    <source>
        <dbReference type="SAM" id="MobiDB-lite"/>
    </source>
</evidence>
<dbReference type="Proteomes" id="UP000038010">
    <property type="component" value="Unassembled WGS sequence"/>
</dbReference>
<organism evidence="3 4">
    <name type="scientific">Cyphellophora attinorum</name>
    <dbReference type="NCBI Taxonomy" id="1664694"/>
    <lineage>
        <taxon>Eukaryota</taxon>
        <taxon>Fungi</taxon>
        <taxon>Dikarya</taxon>
        <taxon>Ascomycota</taxon>
        <taxon>Pezizomycotina</taxon>
        <taxon>Eurotiomycetes</taxon>
        <taxon>Chaetothyriomycetidae</taxon>
        <taxon>Chaetothyriales</taxon>
        <taxon>Cyphellophoraceae</taxon>
        <taxon>Cyphellophora</taxon>
    </lineage>
</organism>
<reference evidence="3 4" key="1">
    <citation type="submission" date="2015-06" db="EMBL/GenBank/DDBJ databases">
        <title>Draft genome of the ant-associated black yeast Phialophora attae CBS 131958.</title>
        <authorList>
            <person name="Moreno L.F."/>
            <person name="Stielow B.J."/>
            <person name="de Hoog S."/>
            <person name="Vicente V.A."/>
            <person name="Weiss V.A."/>
            <person name="de Vries M."/>
            <person name="Cruz L.M."/>
            <person name="Souza E.M."/>
        </authorList>
    </citation>
    <scope>NUCLEOTIDE SEQUENCE [LARGE SCALE GENOMIC DNA]</scope>
    <source>
        <strain evidence="3 4">CBS 131958</strain>
    </source>
</reference>
<dbReference type="OrthoDB" id="5383784at2759"/>
<gene>
    <name evidence="3" type="ORF">AB675_501</name>
</gene>
<protein>
    <submittedName>
        <fullName evidence="3">Uncharacterized protein</fullName>
    </submittedName>
</protein>
<dbReference type="AlphaFoldDB" id="A0A0N0NSC4"/>
<feature type="compositionally biased region" description="Basic residues" evidence="1">
    <location>
        <begin position="552"/>
        <end position="561"/>
    </location>
</feature>
<keyword evidence="2" id="KW-0812">Transmembrane</keyword>
<keyword evidence="2" id="KW-1133">Transmembrane helix</keyword>
<sequence length="652" mass="73215">MTRLSSFERTALGRSAFEQPLRDQNGDFIVNPHAFDTNAPGYVQQFNDSGRPINPESTRDERRLRRAQNEILQVVGVTRSRHALEQQRLRSDKPSEAEMIELLEDENSIGSLMRTVWTIPMDLSVWWLVSHRYRLLTYRNYPVTGGLSPTLRREARVFGNPAVFGAGLFYYMIADELEMLRSRYMISRRLSNGRVVLDEDSGDVLSYRRQDWWSDYRNHLLDLALYGLEWPLRTFATLQRLHLLPFSSSLSQSHTLAFLATGLTQAPALKNDSSWDDYMSAFVELAVSPFFISYVGEMVRGSLHSSIRTLIQSFVSLRGRSDDISLKAARDEVLPFEAIPIWNSFSIEPIYEGVTFIERLQYAFPFISAVVGRLGNTDGGLLTELRQSEATRQQERSHSTHAAADDASTATPDPADLFERADHEDGVRSPRPGLAHEPFSNNNTELHALLEPAEFPESRFIPLPLAGESPPLPPLGISRAPTLEQAASAPNQPVLRPVRRPTELDDNISSIAQALQQETRPRRHGLNHATRAARTSPRASLDGSSVDDHRVRSGHMTRSPRRSPPGSVNGSVDDYSAGMVRRTSLSTFPGDAVAHYGAVFITSLIMLPFDVYYTRRLARAWLSFGRAGADLRGGQSHRRNRSWVACAACRLD</sequence>
<dbReference type="VEuPathDB" id="FungiDB:AB675_501"/>
<keyword evidence="4" id="KW-1185">Reference proteome</keyword>
<evidence type="ECO:0000256" key="2">
    <source>
        <dbReference type="SAM" id="Phobius"/>
    </source>
</evidence>
<evidence type="ECO:0000313" key="3">
    <source>
        <dbReference type="EMBL" id="KPI46091.1"/>
    </source>
</evidence>
<feature type="compositionally biased region" description="Low complexity" evidence="1">
    <location>
        <begin position="529"/>
        <end position="540"/>
    </location>
</feature>
<dbReference type="RefSeq" id="XP_018006054.1">
    <property type="nucleotide sequence ID" value="XM_018145200.1"/>
</dbReference>
<dbReference type="GeneID" id="28737069"/>
<accession>A0A0N0NSC4</accession>
<evidence type="ECO:0000313" key="4">
    <source>
        <dbReference type="Proteomes" id="UP000038010"/>
    </source>
</evidence>